<dbReference type="GO" id="GO:0045503">
    <property type="term" value="F:dynein light chain binding"/>
    <property type="evidence" value="ECO:0007669"/>
    <property type="project" value="TreeGrafter"/>
</dbReference>
<evidence type="ECO:0000256" key="5">
    <source>
        <dbReference type="SAM" id="MobiDB-lite"/>
    </source>
</evidence>
<evidence type="ECO:0000256" key="4">
    <source>
        <dbReference type="ARBA" id="ARBA00022737"/>
    </source>
</evidence>
<dbReference type="PANTHER" id="PTHR12442:SF22">
    <property type="entry name" value="CYTOPLASMIC DYNEIN 1 INTERMEDIATE CHAIN-RELATED"/>
    <property type="match status" value="1"/>
</dbReference>
<dbReference type="PANTHER" id="PTHR12442">
    <property type="entry name" value="DYNEIN INTERMEDIATE CHAIN"/>
    <property type="match status" value="1"/>
</dbReference>
<keyword evidence="4" id="KW-0677">Repeat</keyword>
<feature type="compositionally biased region" description="Polar residues" evidence="5">
    <location>
        <begin position="623"/>
        <end position="639"/>
    </location>
</feature>
<keyword evidence="3" id="KW-0853">WD repeat</keyword>
<dbReference type="GO" id="GO:0005737">
    <property type="term" value="C:cytoplasm"/>
    <property type="evidence" value="ECO:0007669"/>
    <property type="project" value="UniProtKB-SubCell"/>
</dbReference>
<dbReference type="EMBL" id="HBEM01010491">
    <property type="protein sequence ID" value="CAD8443700.1"/>
    <property type="molecule type" value="Transcribed_RNA"/>
</dbReference>
<dbReference type="Pfam" id="PF00400">
    <property type="entry name" value="WD40"/>
    <property type="match status" value="2"/>
</dbReference>
<evidence type="ECO:0000313" key="6">
    <source>
        <dbReference type="EMBL" id="CAD8443700.1"/>
    </source>
</evidence>
<comment type="subcellular location">
    <subcellularLocation>
        <location evidence="1">Cytoplasm</location>
    </subcellularLocation>
</comment>
<feature type="region of interest" description="Disordered" evidence="5">
    <location>
        <begin position="34"/>
        <end position="62"/>
    </location>
</feature>
<dbReference type="GO" id="GO:0045504">
    <property type="term" value="F:dynein heavy chain binding"/>
    <property type="evidence" value="ECO:0007669"/>
    <property type="project" value="TreeGrafter"/>
</dbReference>
<organism evidence="6">
    <name type="scientific">Amorphochlora amoebiformis</name>
    <dbReference type="NCBI Taxonomy" id="1561963"/>
    <lineage>
        <taxon>Eukaryota</taxon>
        <taxon>Sar</taxon>
        <taxon>Rhizaria</taxon>
        <taxon>Cercozoa</taxon>
        <taxon>Chlorarachniophyceae</taxon>
        <taxon>Amorphochlora</taxon>
    </lineage>
</organism>
<keyword evidence="2" id="KW-0963">Cytoplasm</keyword>
<dbReference type="SUPFAM" id="SSF50978">
    <property type="entry name" value="WD40 repeat-like"/>
    <property type="match status" value="1"/>
</dbReference>
<accession>A0A7S0GXS0</accession>
<feature type="region of interest" description="Disordered" evidence="5">
    <location>
        <begin position="601"/>
        <end position="639"/>
    </location>
</feature>
<feature type="compositionally biased region" description="Basic and acidic residues" evidence="5">
    <location>
        <begin position="604"/>
        <end position="617"/>
    </location>
</feature>
<evidence type="ECO:0000256" key="1">
    <source>
        <dbReference type="ARBA" id="ARBA00004496"/>
    </source>
</evidence>
<dbReference type="InterPro" id="IPR050687">
    <property type="entry name" value="Dynein_IC"/>
</dbReference>
<dbReference type="GO" id="GO:0005868">
    <property type="term" value="C:cytoplasmic dynein complex"/>
    <property type="evidence" value="ECO:0007669"/>
    <property type="project" value="TreeGrafter"/>
</dbReference>
<evidence type="ECO:0000256" key="2">
    <source>
        <dbReference type="ARBA" id="ARBA00022490"/>
    </source>
</evidence>
<protein>
    <submittedName>
        <fullName evidence="6">Uncharacterized protein</fullName>
    </submittedName>
</protein>
<gene>
    <name evidence="6" type="ORF">LAMO00422_LOCUS7348</name>
</gene>
<name>A0A7S0GXS0_9EUKA</name>
<dbReference type="InterPro" id="IPR015943">
    <property type="entry name" value="WD40/YVTN_repeat-like_dom_sf"/>
</dbReference>
<dbReference type="AlphaFoldDB" id="A0A7S0GXS0"/>
<proteinExistence type="predicted"/>
<reference evidence="6" key="1">
    <citation type="submission" date="2021-01" db="EMBL/GenBank/DDBJ databases">
        <authorList>
            <person name="Corre E."/>
            <person name="Pelletier E."/>
            <person name="Niang G."/>
            <person name="Scheremetjew M."/>
            <person name="Finn R."/>
            <person name="Kale V."/>
            <person name="Holt S."/>
            <person name="Cochrane G."/>
            <person name="Meng A."/>
            <person name="Brown T."/>
            <person name="Cohen L."/>
        </authorList>
    </citation>
    <scope>NUCLEOTIDE SEQUENCE</scope>
    <source>
        <strain evidence="6">CCMP2058</strain>
    </source>
</reference>
<dbReference type="InterPro" id="IPR001680">
    <property type="entry name" value="WD40_rpt"/>
</dbReference>
<feature type="compositionally biased region" description="Basic and acidic residues" evidence="5">
    <location>
        <begin position="37"/>
        <end position="46"/>
    </location>
</feature>
<sequence>MADLLKKKKERIARLKARKAERKKRLEEAKAAAQLRTDLEGADKNDVGSLVPEKPADAPTPVAAPVEESKKVLDSVTVLIGNKTNKKAEVKLGFAKGAFHHNLQPAQRVIKYDKGIQIELETPLEKTLKGQVENLKTKIAQHSIGVGPDEAKMKQMKEVKSIEEERAEELALKAKMLTKGERDNIMASEKFLKFFKSSTKIIERALTQNDEYDITIDYSKKEGKGDEKEEEMLKPGPSFADTLKTNQRAITSIKWSPKHKDLFLVSYAEHQNIMTNDPDGLVLVWSTHTPSRPEYALTCQSAVLVAIFHPSKPNVVIGGTKSGQVIVWDLSVKTTPTNRTSLSTGHTHPVYAIDCVPAVNKAYSILSVSTDGHVCIWTDIDHLEEPGSEINLTFVKGRTENKDRDITTTSFGFVGRDWNSLVLGSDEGVLYKARLYDVPNSPAGIHQLIPAHVAPITNVNFRPPIKGLPSVMSELFLTSSFDWTTKLWSTKSRKPLLVFERCRDYVYDTQWSPVHPAVFITGDGNGNLDVWNLNTDAELPANSTQACEKERTISKLAFSSNGLQIAVGSSSGTVRVFNLHEKLGLPQEDDAKKFYESMQARLKSATERPHSDADRRQGRYHGFSNQSSSITSILNTSGR</sequence>
<dbReference type="GO" id="GO:0010970">
    <property type="term" value="P:transport along microtubule"/>
    <property type="evidence" value="ECO:0007669"/>
    <property type="project" value="TreeGrafter"/>
</dbReference>
<dbReference type="Gene3D" id="2.130.10.10">
    <property type="entry name" value="YVTN repeat-like/Quinoprotein amine dehydrogenase"/>
    <property type="match status" value="2"/>
</dbReference>
<dbReference type="InterPro" id="IPR036322">
    <property type="entry name" value="WD40_repeat_dom_sf"/>
</dbReference>
<dbReference type="SMART" id="SM00320">
    <property type="entry name" value="WD40"/>
    <property type="match status" value="6"/>
</dbReference>
<evidence type="ECO:0000256" key="3">
    <source>
        <dbReference type="ARBA" id="ARBA00022574"/>
    </source>
</evidence>